<feature type="region of interest" description="Disordered" evidence="1">
    <location>
        <begin position="140"/>
        <end position="184"/>
    </location>
</feature>
<evidence type="ECO:0000256" key="1">
    <source>
        <dbReference type="SAM" id="MobiDB-lite"/>
    </source>
</evidence>
<feature type="region of interest" description="Disordered" evidence="1">
    <location>
        <begin position="93"/>
        <end position="117"/>
    </location>
</feature>
<sequence length="184" mass="19997">MISVNETVPDTSTTTTTEDSSTMVPKMAKLRDRDNTCSHNAMMSIEPEFASKDREFQARQAEGHTVPDALVSLTVPHRDAGIAGDLLATVNEQTSETSSQVAEVENTDSNGNSQEQVASKTHLLLPKPMVEVFETATMLSATSSQSPTVRDDKKAYVVPEPVFRGPQTSDGQIAERKHSYENLG</sequence>
<comment type="caution">
    <text evidence="2">The sequence shown here is derived from an EMBL/GenBank/DDBJ whole genome shotgun (WGS) entry which is preliminary data.</text>
</comment>
<dbReference type="Proteomes" id="UP001562357">
    <property type="component" value="Unassembled WGS sequence"/>
</dbReference>
<protein>
    <submittedName>
        <fullName evidence="2">Uncharacterized protein</fullName>
    </submittedName>
</protein>
<name>A0ABQ0CYX2_9HYPO</name>
<evidence type="ECO:0000313" key="3">
    <source>
        <dbReference type="Proteomes" id="UP001562357"/>
    </source>
</evidence>
<gene>
    <name evidence="2" type="primary">g6880</name>
    <name evidence="2" type="ORF">EsDP_00006880</name>
</gene>
<accession>A0ABQ0CYX2</accession>
<feature type="region of interest" description="Disordered" evidence="1">
    <location>
        <begin position="1"/>
        <end position="22"/>
    </location>
</feature>
<proteinExistence type="predicted"/>
<dbReference type="EMBL" id="BAAFGZ010000456">
    <property type="protein sequence ID" value="GAB0138654.1"/>
    <property type="molecule type" value="Genomic_DNA"/>
</dbReference>
<organism evidence="2 3">
    <name type="scientific">Epichloe bromicola</name>
    <dbReference type="NCBI Taxonomy" id="79588"/>
    <lineage>
        <taxon>Eukaryota</taxon>
        <taxon>Fungi</taxon>
        <taxon>Dikarya</taxon>
        <taxon>Ascomycota</taxon>
        <taxon>Pezizomycotina</taxon>
        <taxon>Sordariomycetes</taxon>
        <taxon>Hypocreomycetidae</taxon>
        <taxon>Hypocreales</taxon>
        <taxon>Clavicipitaceae</taxon>
        <taxon>Epichloe</taxon>
    </lineage>
</organism>
<feature type="compositionally biased region" description="Basic and acidic residues" evidence="1">
    <location>
        <begin position="173"/>
        <end position="184"/>
    </location>
</feature>
<evidence type="ECO:0000313" key="2">
    <source>
        <dbReference type="EMBL" id="GAB0138654.1"/>
    </source>
</evidence>
<keyword evidence="3" id="KW-1185">Reference proteome</keyword>
<reference evidence="3" key="1">
    <citation type="submission" date="2024-06" db="EMBL/GenBank/DDBJ databases">
        <title>Draft Genome Sequences of Epichloe bromicola Strains Isolated from Elymus ciliaris.</title>
        <authorList>
            <consortium name="Epichloe bromicola genome sequencing consortium"/>
            <person name="Miura A."/>
            <person name="Imano S."/>
            <person name="Ashida A."/>
            <person name="Sato I."/>
            <person name="Chiba S."/>
            <person name="Tanaka A."/>
            <person name="Camagna M."/>
            <person name="Takemoto D."/>
        </authorList>
    </citation>
    <scope>NUCLEOTIDE SEQUENCE [LARGE SCALE GENOMIC DNA]</scope>
    <source>
        <strain evidence="3">DP</strain>
    </source>
</reference>